<dbReference type="EMBL" id="CP003629">
    <property type="protein sequence ID" value="AFQ46119.1"/>
    <property type="molecule type" value="Genomic_DNA"/>
</dbReference>
<accession>J7J180</accession>
<dbReference type="AlphaFoldDB" id="J7J180"/>
<protein>
    <submittedName>
        <fullName evidence="1">Uncharacterized protein</fullName>
    </submittedName>
</protein>
<reference evidence="1 2" key="1">
    <citation type="journal article" date="2012" name="J. Bacteriol.">
        <title>Complete genome sequences of Desulfosporosinus orientis DSM765T, Desulfosporosinus youngiae DSM17734T, Desulfosporosinus meridiei DSM13257T, and Desulfosporosinus acidiphilus DSM22704T.</title>
        <authorList>
            <person name="Pester M."/>
            <person name="Brambilla E."/>
            <person name="Alazard D."/>
            <person name="Rattei T."/>
            <person name="Weinmaier T."/>
            <person name="Han J."/>
            <person name="Lucas S."/>
            <person name="Lapidus A."/>
            <person name="Cheng J.F."/>
            <person name="Goodwin L."/>
            <person name="Pitluck S."/>
            <person name="Peters L."/>
            <person name="Ovchinnikova G."/>
            <person name="Teshima H."/>
            <person name="Detter J.C."/>
            <person name="Han C.S."/>
            <person name="Tapia R."/>
            <person name="Land M.L."/>
            <person name="Hauser L."/>
            <person name="Kyrpides N.C."/>
            <person name="Ivanova N.N."/>
            <person name="Pagani I."/>
            <person name="Huntmann M."/>
            <person name="Wei C.L."/>
            <person name="Davenport K.W."/>
            <person name="Daligault H."/>
            <person name="Chain P.S."/>
            <person name="Chen A."/>
            <person name="Mavromatis K."/>
            <person name="Markowitz V."/>
            <person name="Szeto E."/>
            <person name="Mikhailova N."/>
            <person name="Pati A."/>
            <person name="Wagner M."/>
            <person name="Woyke T."/>
            <person name="Ollivier B."/>
            <person name="Klenk H.P."/>
            <person name="Spring S."/>
            <person name="Loy A."/>
        </authorList>
    </citation>
    <scope>NUCLEOTIDE SEQUENCE [LARGE SCALE GENOMIC DNA]</scope>
    <source>
        <strain evidence="2">ATCC BAA-275 / DSM 13257 / NCIMB 13706 / S10</strain>
    </source>
</reference>
<dbReference type="Proteomes" id="UP000005262">
    <property type="component" value="Chromosome"/>
</dbReference>
<sequence>MEVVLLPKRENSTKETTSLKAKLFLSFGGYCIGIPDGFNPATLAELVKVLRKQ</sequence>
<dbReference type="KEGG" id="dmi:Desmer_4304"/>
<organism evidence="1 2">
    <name type="scientific">Desulfosporosinus meridiei (strain ATCC BAA-275 / DSM 13257 / KCTC 12902 / NCIMB 13706 / S10)</name>
    <dbReference type="NCBI Taxonomy" id="768704"/>
    <lineage>
        <taxon>Bacteria</taxon>
        <taxon>Bacillati</taxon>
        <taxon>Bacillota</taxon>
        <taxon>Clostridia</taxon>
        <taxon>Eubacteriales</taxon>
        <taxon>Desulfitobacteriaceae</taxon>
        <taxon>Desulfosporosinus</taxon>
    </lineage>
</organism>
<keyword evidence="2" id="KW-1185">Reference proteome</keyword>
<dbReference type="STRING" id="768704.Desmer_4304"/>
<reference evidence="2" key="2">
    <citation type="submission" date="2012-08" db="EMBL/GenBank/DDBJ databases">
        <title>Finished genome of Desulfosporosinus meridiei DSM 13257.</title>
        <authorList>
            <person name="Huntemann M."/>
            <person name="Wei C.-L."/>
            <person name="Han J."/>
            <person name="Detter J.C."/>
            <person name="Han C."/>
            <person name="Davenport K."/>
            <person name="Daligault H."/>
            <person name="Erkkila T."/>
            <person name="Gu W."/>
            <person name="Munk A.C.C."/>
            <person name="Teshima H."/>
            <person name="Xu Y."/>
            <person name="Chain P."/>
            <person name="Tapia R."/>
            <person name="Chen A."/>
            <person name="Krypides N."/>
            <person name="Mavromatis K."/>
            <person name="Markowitz V."/>
            <person name="Szeto E."/>
            <person name="Ivanova N."/>
            <person name="Mikhailova N."/>
            <person name="Ovchinnikova G."/>
            <person name="Pagani I."/>
            <person name="Pati A."/>
            <person name="Goodwin L."/>
            <person name="Peters L."/>
            <person name="Pitluck S."/>
            <person name="Woyke T."/>
            <person name="Pester M."/>
            <person name="Spring S."/>
            <person name="Ollivier B."/>
            <person name="Rattei T."/>
            <person name="Klenk H.-P."/>
            <person name="Wagner M."/>
            <person name="Loy A."/>
        </authorList>
    </citation>
    <scope>NUCLEOTIDE SEQUENCE [LARGE SCALE GENOMIC DNA]</scope>
    <source>
        <strain evidence="2">ATCC BAA-275 / DSM 13257 / NCIMB 13706 / S10</strain>
    </source>
</reference>
<evidence type="ECO:0000313" key="2">
    <source>
        <dbReference type="Proteomes" id="UP000005262"/>
    </source>
</evidence>
<evidence type="ECO:0000313" key="1">
    <source>
        <dbReference type="EMBL" id="AFQ46119.1"/>
    </source>
</evidence>
<dbReference type="HOGENOM" id="CLU_3060875_0_0_9"/>
<name>J7J180_DESMD</name>
<gene>
    <name evidence="1" type="ordered locus">Desmer_4304</name>
</gene>
<proteinExistence type="predicted"/>